<comment type="similarity">
    <text evidence="1 9">Belongs to the bacterial/plant glucose-1-phosphate adenylyltransferase family.</text>
</comment>
<proteinExistence type="inferred from homology"/>
<evidence type="ECO:0000259" key="11">
    <source>
        <dbReference type="Pfam" id="PF24894"/>
    </source>
</evidence>
<dbReference type="Gene3D" id="3.90.550.10">
    <property type="entry name" value="Spore Coat Polysaccharide Biosynthesis Protein SpsA, Chain A"/>
    <property type="match status" value="1"/>
</dbReference>
<dbReference type="CDD" id="cd02508">
    <property type="entry name" value="ADP_Glucose_PP"/>
    <property type="match status" value="1"/>
</dbReference>
<protein>
    <recommendedName>
        <fullName evidence="9">Glucose-1-phosphate adenylyltransferase</fullName>
        <ecNumber evidence="9">2.7.7.27</ecNumber>
    </recommendedName>
    <alternativeName>
        <fullName evidence="9">ADP-glucose pyrophosphorylase</fullName>
        <shortName evidence="9">ADPGlc PPase</shortName>
    </alternativeName>
    <alternativeName>
        <fullName evidence="9">ADP-glucose synthase</fullName>
    </alternativeName>
</protein>
<evidence type="ECO:0000256" key="1">
    <source>
        <dbReference type="ARBA" id="ARBA00010443"/>
    </source>
</evidence>
<dbReference type="FunFam" id="3.90.550.10:FF:000014">
    <property type="entry name" value="Glucose-1-phosphate adenylyltransferase"/>
    <property type="match status" value="1"/>
</dbReference>
<evidence type="ECO:0000256" key="9">
    <source>
        <dbReference type="HAMAP-Rule" id="MF_00624"/>
    </source>
</evidence>
<keyword evidence="5 9" id="KW-0547">Nucleotide-binding</keyword>
<feature type="binding site" evidence="9">
    <location>
        <position position="177"/>
    </location>
    <ligand>
        <name>alpha-D-glucose 1-phosphate</name>
        <dbReference type="ChEBI" id="CHEBI:58601"/>
    </ligand>
</feature>
<dbReference type="CDD" id="cd04651">
    <property type="entry name" value="LbH_G1P_AT_C"/>
    <property type="match status" value="1"/>
</dbReference>
<reference evidence="12" key="1">
    <citation type="journal article" date="2022" name="Front. Microbiol.">
        <title>New perspectives on an old grouping: The genomic and phenotypic variability of Oxalobacter formigenes and the implications for calcium oxalate stone prevention.</title>
        <authorList>
            <person name="Chmiel J.A."/>
            <person name="Carr C."/>
            <person name="Stuivenberg G.A."/>
            <person name="Venema R."/>
            <person name="Chanyi R.M."/>
            <person name="Al K.F."/>
            <person name="Giguere D."/>
            <person name="Say H."/>
            <person name="Akouris P.P."/>
            <person name="Dominguez Romero S.A."/>
            <person name="Kwong A."/>
            <person name="Tai V."/>
            <person name="Koval S.F."/>
            <person name="Razvi H."/>
            <person name="Bjazevic J."/>
            <person name="Burton J.P."/>
        </authorList>
    </citation>
    <scope>NUCLEOTIDE SEQUENCE</scope>
    <source>
        <strain evidence="12">WoOx3</strain>
    </source>
</reference>
<keyword evidence="4 9" id="KW-0548">Nucleotidyltransferase</keyword>
<feature type="site" description="Could play a key role in the communication between the regulatory and the substrate sites" evidence="9">
    <location>
        <position position="72"/>
    </location>
</feature>
<dbReference type="PANTHER" id="PTHR43523:SF2">
    <property type="entry name" value="GLUCOSE-1-PHOSPHATE ADENYLYLTRANSFERASE"/>
    <property type="match status" value="1"/>
</dbReference>
<keyword evidence="13" id="KW-1185">Reference proteome</keyword>
<dbReference type="InterPro" id="IPR011831">
    <property type="entry name" value="ADP-Glc_PPase"/>
</dbReference>
<dbReference type="EMBL" id="CP098242">
    <property type="protein sequence ID" value="WAW10879.1"/>
    <property type="molecule type" value="Genomic_DNA"/>
</dbReference>
<dbReference type="SUPFAM" id="SSF51161">
    <property type="entry name" value="Trimeric LpxA-like enzymes"/>
    <property type="match status" value="1"/>
</dbReference>
<comment type="pathway">
    <text evidence="9">Glycan biosynthesis; glycogen biosynthesis.</text>
</comment>
<dbReference type="NCBIfam" id="NF002023">
    <property type="entry name" value="PRK00844.1"/>
    <property type="match status" value="1"/>
</dbReference>
<dbReference type="InterPro" id="IPR005836">
    <property type="entry name" value="ADP_Glu_pyroP_CS"/>
</dbReference>
<dbReference type="GO" id="GO:0008878">
    <property type="term" value="F:glucose-1-phosphate adenylyltransferase activity"/>
    <property type="evidence" value="ECO:0007669"/>
    <property type="project" value="UniProtKB-UniRule"/>
</dbReference>
<dbReference type="NCBIfam" id="TIGR02091">
    <property type="entry name" value="glgC"/>
    <property type="match status" value="1"/>
</dbReference>
<feature type="domain" description="Nucleotidyl transferase" evidence="10">
    <location>
        <begin position="20"/>
        <end position="290"/>
    </location>
</feature>
<evidence type="ECO:0000256" key="6">
    <source>
        <dbReference type="ARBA" id="ARBA00022840"/>
    </source>
</evidence>
<dbReference type="PANTHER" id="PTHR43523">
    <property type="entry name" value="GLUCOSE-1-PHOSPHATE ADENYLYLTRANSFERASE-RELATED"/>
    <property type="match status" value="1"/>
</dbReference>
<evidence type="ECO:0000256" key="8">
    <source>
        <dbReference type="ARBA" id="ARBA00023277"/>
    </source>
</evidence>
<evidence type="ECO:0000256" key="7">
    <source>
        <dbReference type="ARBA" id="ARBA00023056"/>
    </source>
</evidence>
<dbReference type="KEGG" id="ovb:NB640_04340"/>
<dbReference type="PROSITE" id="PS00808">
    <property type="entry name" value="ADP_GLC_PYROPHOSPH_1"/>
    <property type="match status" value="1"/>
</dbReference>
<evidence type="ECO:0000256" key="3">
    <source>
        <dbReference type="ARBA" id="ARBA00022679"/>
    </source>
</evidence>
<dbReference type="GO" id="GO:0005978">
    <property type="term" value="P:glycogen biosynthetic process"/>
    <property type="evidence" value="ECO:0007669"/>
    <property type="project" value="UniProtKB-UniRule"/>
</dbReference>
<keyword evidence="3 9" id="KW-0808">Transferase</keyword>
<dbReference type="Proteomes" id="UP001156215">
    <property type="component" value="Chromosome"/>
</dbReference>
<dbReference type="EC" id="2.7.7.27" evidence="9"/>
<dbReference type="GO" id="GO:0005524">
    <property type="term" value="F:ATP binding"/>
    <property type="evidence" value="ECO:0007669"/>
    <property type="project" value="UniProtKB-KW"/>
</dbReference>
<dbReference type="InterPro" id="IPR005835">
    <property type="entry name" value="NTP_transferase_dom"/>
</dbReference>
<evidence type="ECO:0000256" key="2">
    <source>
        <dbReference type="ARBA" id="ARBA00022600"/>
    </source>
</evidence>
<feature type="binding site" evidence="9">
    <location>
        <position position="112"/>
    </location>
    <ligand>
        <name>alpha-D-glucose 1-phosphate</name>
        <dbReference type="ChEBI" id="CHEBI:58601"/>
    </ligand>
</feature>
<evidence type="ECO:0000256" key="4">
    <source>
        <dbReference type="ARBA" id="ARBA00022695"/>
    </source>
</evidence>
<dbReference type="Gene3D" id="2.160.10.10">
    <property type="entry name" value="Hexapeptide repeat proteins"/>
    <property type="match status" value="1"/>
</dbReference>
<evidence type="ECO:0000313" key="13">
    <source>
        <dbReference type="Proteomes" id="UP001156215"/>
    </source>
</evidence>
<name>A0A9E9LXV8_9BURK</name>
<dbReference type="InterPro" id="IPR011004">
    <property type="entry name" value="Trimer_LpxA-like_sf"/>
</dbReference>
<sequence length="433" mass="48328">MKLVVDKLLLASQLPRRTIALVLAGGRGSRLMQLTENRAKPAVYFGGKFRIIDFALSNCINSGIRRIGVITQYRPHSLIRHLQRGWSFLRGEQNEFVDLMPAGQQMEEGLWYRGTADSVSQNMGILRSYQPDYILVLAGDHIYKMDYSQLLLDHAEKKSACTVACVEVPREDASGFGVVAVDENRKITGFLEKPENPPSMPGNPNMTLASMGVYVFNADYLYELLAEDAEDATSAHDFGKDIIPKVVGLGEAMAHYFSMSCVPPSSLVRPYWRDVGTVDAFWSSNLDLTSNMPELNLYDEDWPIWTYQEQEPPAKFVPDPHGMDGVISNTMVSGGCIICGSKISNTVLFSKVRVNPFCNVDQSVVLPDVEIGQGSRIKKAIIDRGCRIPEGTVIGEDHELDAQRFYRTPNGVVLVTDEMLAKHYNFEHVPRVE</sequence>
<keyword evidence="8 9" id="KW-0119">Carbohydrate metabolism</keyword>
<dbReference type="SUPFAM" id="SSF53448">
    <property type="entry name" value="Nucleotide-diphospho-sugar transferases"/>
    <property type="match status" value="1"/>
</dbReference>
<dbReference type="PROSITE" id="PS00809">
    <property type="entry name" value="ADP_GLC_PYROPHOSPH_2"/>
    <property type="match status" value="1"/>
</dbReference>
<feature type="domain" description="Glucose-1-phosphate adenylyltransferase/Bifunctional protein GlmU-like C-terminal hexapeptide" evidence="11">
    <location>
        <begin position="312"/>
        <end position="415"/>
    </location>
</feature>
<feature type="site" description="Could play a key role in the communication between the regulatory and the substrate sites" evidence="9">
    <location>
        <position position="111"/>
    </location>
</feature>
<dbReference type="RefSeq" id="WP_269309946.1">
    <property type="nucleotide sequence ID" value="NZ_CP098242.1"/>
</dbReference>
<dbReference type="PROSITE" id="PS00810">
    <property type="entry name" value="ADP_GLC_PYROPHOSPH_3"/>
    <property type="match status" value="1"/>
</dbReference>
<dbReference type="InterPro" id="IPR029044">
    <property type="entry name" value="Nucleotide-diphossugar_trans"/>
</dbReference>
<keyword evidence="7 9" id="KW-0320">Glycogen biosynthesis</keyword>
<comment type="function">
    <text evidence="9">Involved in the biosynthesis of ADP-glucose, a building block required for the elongation reactions to produce glycogen. Catalyzes the reaction between ATP and alpha-D-glucose 1-phosphate (G1P) to produce pyrophosphate and ADP-Glc.</text>
</comment>
<keyword evidence="6 9" id="KW-0067">ATP-binding</keyword>
<comment type="catalytic activity">
    <reaction evidence="9">
        <text>alpha-D-glucose 1-phosphate + ATP + H(+) = ADP-alpha-D-glucose + diphosphate</text>
        <dbReference type="Rhea" id="RHEA:12120"/>
        <dbReference type="ChEBI" id="CHEBI:15378"/>
        <dbReference type="ChEBI" id="CHEBI:30616"/>
        <dbReference type="ChEBI" id="CHEBI:33019"/>
        <dbReference type="ChEBI" id="CHEBI:57498"/>
        <dbReference type="ChEBI" id="CHEBI:58601"/>
        <dbReference type="EC" id="2.7.7.27"/>
    </reaction>
</comment>
<dbReference type="HAMAP" id="MF_00624">
    <property type="entry name" value="GlgC"/>
    <property type="match status" value="1"/>
</dbReference>
<feature type="binding site" evidence="9">
    <location>
        <position position="210"/>
    </location>
    <ligand>
        <name>alpha-D-glucose 1-phosphate</name>
        <dbReference type="ChEBI" id="CHEBI:58601"/>
    </ligand>
</feature>
<comment type="subunit">
    <text evidence="9">Homotetramer.</text>
</comment>
<dbReference type="NCBIfam" id="NF001947">
    <property type="entry name" value="PRK00725.1"/>
    <property type="match status" value="1"/>
</dbReference>
<dbReference type="AlphaFoldDB" id="A0A9E9LXV8"/>
<accession>A0A9E9LXV8</accession>
<dbReference type="Pfam" id="PF00483">
    <property type="entry name" value="NTP_transferase"/>
    <property type="match status" value="1"/>
</dbReference>
<keyword evidence="2 9" id="KW-0321">Glycogen metabolism</keyword>
<evidence type="ECO:0000313" key="12">
    <source>
        <dbReference type="EMBL" id="WAW10879.1"/>
    </source>
</evidence>
<evidence type="ECO:0000256" key="5">
    <source>
        <dbReference type="ARBA" id="ARBA00022741"/>
    </source>
</evidence>
<gene>
    <name evidence="9 12" type="primary">glgC</name>
    <name evidence="12" type="ORF">NB640_04340</name>
</gene>
<feature type="binding site" evidence="9">
    <location>
        <begin position="192"/>
        <end position="193"/>
    </location>
    <ligand>
        <name>alpha-D-glucose 1-phosphate</name>
        <dbReference type="ChEBI" id="CHEBI:58601"/>
    </ligand>
</feature>
<evidence type="ECO:0000259" key="10">
    <source>
        <dbReference type="Pfam" id="PF00483"/>
    </source>
</evidence>
<dbReference type="InterPro" id="IPR056818">
    <property type="entry name" value="GlmU/GlgC-like_hexapep"/>
</dbReference>
<dbReference type="InterPro" id="IPR023049">
    <property type="entry name" value="GlgC_bac"/>
</dbReference>
<dbReference type="Pfam" id="PF24894">
    <property type="entry name" value="Hexapep_GlmU"/>
    <property type="match status" value="1"/>
</dbReference>
<organism evidence="12 13">
    <name type="scientific">Oxalobacter vibrioformis</name>
    <dbReference type="NCBI Taxonomy" id="933080"/>
    <lineage>
        <taxon>Bacteria</taxon>
        <taxon>Pseudomonadati</taxon>
        <taxon>Pseudomonadota</taxon>
        <taxon>Betaproteobacteria</taxon>
        <taxon>Burkholderiales</taxon>
        <taxon>Oxalobacteraceae</taxon>
        <taxon>Oxalobacter</taxon>
    </lineage>
</organism>